<dbReference type="PANTHER" id="PTHR46083:SF5">
    <property type="entry name" value="STARCH SYNTHASE 3, CHLOROPLASTIC_AMYLOPLASTIC"/>
    <property type="match status" value="1"/>
</dbReference>
<dbReference type="GO" id="GO:0009011">
    <property type="term" value="F:alpha-1,4-glucan glucosyltransferase (ADP-glucose donor) activity"/>
    <property type="evidence" value="ECO:0007669"/>
    <property type="project" value="UniProtKB-EC"/>
</dbReference>
<dbReference type="AlphaFoldDB" id="A0A250XL22"/>
<dbReference type="GO" id="GO:0004373">
    <property type="term" value="F:alpha-1,4-glucan glucosyltransferase (UDP-glucose donor) activity"/>
    <property type="evidence" value="ECO:0007669"/>
    <property type="project" value="InterPro"/>
</dbReference>
<feature type="domain" description="Carbohydrate binding module family 25" evidence="10">
    <location>
        <begin position="328"/>
        <end position="421"/>
    </location>
</feature>
<feature type="domain" description="Carbohydrate binding module family 25" evidence="10">
    <location>
        <begin position="679"/>
        <end position="769"/>
    </location>
</feature>
<feature type="compositionally biased region" description="Low complexity" evidence="9">
    <location>
        <begin position="124"/>
        <end position="139"/>
    </location>
</feature>
<keyword evidence="8" id="KW-0175">Coiled coil</keyword>
<comment type="pathway">
    <text evidence="2">Glycan biosynthesis; starch biosynthesis.</text>
</comment>
<feature type="coiled-coil region" evidence="8">
    <location>
        <begin position="443"/>
        <end position="488"/>
    </location>
</feature>
<dbReference type="Pfam" id="PF00534">
    <property type="entry name" value="Glycos_transf_1"/>
    <property type="match status" value="1"/>
</dbReference>
<feature type="domain" description="Carbohydrate binding module family 25" evidence="10">
    <location>
        <begin position="515"/>
        <end position="606"/>
    </location>
</feature>
<keyword evidence="6" id="KW-0808">Transferase</keyword>
<name>A0A250XL22_9CHLO</name>
<evidence type="ECO:0000256" key="3">
    <source>
        <dbReference type="ARBA" id="ARBA00010281"/>
    </source>
</evidence>
<reference evidence="11 12" key="1">
    <citation type="submission" date="2017-08" db="EMBL/GenBank/DDBJ databases">
        <title>Acidophilic green algal genome provides insights into adaptation to an acidic environment.</title>
        <authorList>
            <person name="Hirooka S."/>
            <person name="Hirose Y."/>
            <person name="Kanesaki Y."/>
            <person name="Higuchi S."/>
            <person name="Fujiwara T."/>
            <person name="Onuma R."/>
            <person name="Era A."/>
            <person name="Ohbayashi R."/>
            <person name="Uzuka A."/>
            <person name="Nozaki H."/>
            <person name="Yoshikawa H."/>
            <person name="Miyagishima S.Y."/>
        </authorList>
    </citation>
    <scope>NUCLEOTIDE SEQUENCE [LARGE SCALE GENOMIC DNA]</scope>
    <source>
        <strain evidence="11 12">NIES-2499</strain>
    </source>
</reference>
<evidence type="ECO:0000256" key="8">
    <source>
        <dbReference type="SAM" id="Coils"/>
    </source>
</evidence>
<dbReference type="Pfam" id="PF16760">
    <property type="entry name" value="CBM53"/>
    <property type="match status" value="3"/>
</dbReference>
<dbReference type="InterPro" id="IPR005085">
    <property type="entry name" value="CBM25"/>
</dbReference>
<evidence type="ECO:0000313" key="12">
    <source>
        <dbReference type="Proteomes" id="UP000232323"/>
    </source>
</evidence>
<organism evidence="11 12">
    <name type="scientific">Chlamydomonas eustigma</name>
    <dbReference type="NCBI Taxonomy" id="1157962"/>
    <lineage>
        <taxon>Eukaryota</taxon>
        <taxon>Viridiplantae</taxon>
        <taxon>Chlorophyta</taxon>
        <taxon>core chlorophytes</taxon>
        <taxon>Chlorophyceae</taxon>
        <taxon>CS clade</taxon>
        <taxon>Chlamydomonadales</taxon>
        <taxon>Chlamydomonadaceae</taxon>
        <taxon>Chlamydomonas</taxon>
    </lineage>
</organism>
<comment type="catalytic activity">
    <reaction evidence="1">
        <text>[(1-&gt;4)-alpha-D-glucosyl](n) + ADP-alpha-D-glucose = [(1-&gt;4)-alpha-D-glucosyl](n+1) + ADP + H(+)</text>
        <dbReference type="Rhea" id="RHEA:18189"/>
        <dbReference type="Rhea" id="RHEA-COMP:9584"/>
        <dbReference type="Rhea" id="RHEA-COMP:9587"/>
        <dbReference type="ChEBI" id="CHEBI:15378"/>
        <dbReference type="ChEBI" id="CHEBI:15444"/>
        <dbReference type="ChEBI" id="CHEBI:57498"/>
        <dbReference type="ChEBI" id="CHEBI:456216"/>
        <dbReference type="EC" id="2.4.1.21"/>
    </reaction>
</comment>
<evidence type="ECO:0000256" key="2">
    <source>
        <dbReference type="ARBA" id="ARBA00004727"/>
    </source>
</evidence>
<feature type="compositionally biased region" description="Polar residues" evidence="9">
    <location>
        <begin position="244"/>
        <end position="266"/>
    </location>
</feature>
<dbReference type="OrthoDB" id="2018403at2759"/>
<evidence type="ECO:0000313" key="11">
    <source>
        <dbReference type="EMBL" id="GAX83778.1"/>
    </source>
</evidence>
<accession>A0A250XL22</accession>
<evidence type="ECO:0000256" key="4">
    <source>
        <dbReference type="ARBA" id="ARBA00012588"/>
    </source>
</evidence>
<dbReference type="InterPro" id="IPR001296">
    <property type="entry name" value="Glyco_trans_1"/>
</dbReference>
<sequence length="1238" mass="138303">MVNTRFSLINGHHQSSLHAFGGRTNPRSNGKYCMHRLDEVIRARVTKTELQVSDEEAELQRLLEENNRLRKAMADAALKLEPEKRKKFAEEYQQIAASATQLGLDVDQQLLKEASHESAPGHGQSQPVQAPQPPQADVSLSASIPASDVRIPGSRRGGLAVPPPAPSSFSPVASPPSPPISSLNLEDPPRLSPGSLGVSASASSTQAGPSSLDEIDSKGYLLDILNLSVDLDPDDDDDQAVSVPESSSGQVTRSAAQVSTSLSSDPSVMHKKQEKETPVKKPSVRAVTEILSEREAARKMVTSHVPDEVVANKHHWMVVLVPERPVAGEELVIYFNRNASDVLRGRPSINMLYGFNKWELKSEGCDRLNLSPSSISRNQGSDFWSCRIKVPLESYELNFVFNDGENAYENNTGKDFTFPVQGGISYDDWIDSAGDRAAKAAAIKAAAEKAAAEETERQRQEALLQQEKEKAQKKAADVKNGYEGLQKNGVSIMHVGSDPAKPVLWKVSPAEPVAGTKAKLLYNRTASPLSKLQIPQDQTLNLRYGCNGWQKPVVVQMQHDAIQAEDAEWWMAELDVPFEAAAINFVINYFEHYDNNNRQDHKIMIQLPKDYTLDSWAQALEERFFQDFHEERKEAEEEAKRKEAARKAERRKAQALVREVERRKVRHVLYTEPAVVTAGEEVTVYYNPRDTSLNGRQRIFIQGGWNRWSHPRPFGPLEMEAPAAGGSHFKAVVKVPLDAYKMDFVFSDVEGGDGTYDSRGGYDYHLPVENSLVPEPGLYIAHIAVEMAPIAKVGGLGDVVTALGRAVQDQGHKVEVLLPKYQFFNSSPVLAGQLKYETEFDWGGTRVYVTTGVVEGLRVFFIEPRNGFFDTPTVYGRYDDEVRFDFFCKAALEFLLRTNRQPDILHCHDWSTAHVAKTYWDDYHPYGLWNPKVVFTIHNLNYGKRKISEAAYYCQRFTTVSPTYAYETGGNPTISSQTHKFLGIRNGIDPELWDPENNQWLPTSFTAQNVVEGKAAARKALRERIGLGGWGDKFIVGVVSRLTGQKGVPLIKHAAFRTVERGGQFVLLGSAPDPKVQAEFDQLARSYNGDVARFCFKYDEPLSHLIYAACDMIVVPSMFEPCGLTQMIAMRYGAVPVVRHTGGLKDTVFDVDFDKARAAWDVYGSSDWQRDGLDATNGFAFEGTDPGSLDYALNRAIDAWYNDRAWFQTLQKRVMEQDWSWNRPALDYIELYHASRKA</sequence>
<evidence type="ECO:0000256" key="6">
    <source>
        <dbReference type="ARBA" id="ARBA00022679"/>
    </source>
</evidence>
<evidence type="ECO:0000259" key="10">
    <source>
        <dbReference type="SMART" id="SM01066"/>
    </source>
</evidence>
<comment type="similarity">
    <text evidence="3">Belongs to the glycosyltransferase 1 family. Bacterial/plant glycogen synthase subfamily.</text>
</comment>
<evidence type="ECO:0000256" key="1">
    <source>
        <dbReference type="ARBA" id="ARBA00001478"/>
    </source>
</evidence>
<comment type="caution">
    <text evidence="11">The sequence shown here is derived from an EMBL/GenBank/DDBJ whole genome shotgun (WGS) entry which is preliminary data.</text>
</comment>
<dbReference type="PANTHER" id="PTHR46083">
    <property type="match status" value="1"/>
</dbReference>
<dbReference type="CDD" id="cd03791">
    <property type="entry name" value="GT5_Glycogen_synthase_DULL1-like"/>
    <property type="match status" value="1"/>
</dbReference>
<dbReference type="SMART" id="SM01066">
    <property type="entry name" value="CBM_25"/>
    <property type="match status" value="3"/>
</dbReference>
<dbReference type="EC" id="2.4.1.21" evidence="4"/>
<feature type="region of interest" description="Disordered" evidence="9">
    <location>
        <begin position="233"/>
        <end position="283"/>
    </location>
</feature>
<dbReference type="UniPathway" id="UPA00152"/>
<dbReference type="InterPro" id="IPR011835">
    <property type="entry name" value="GS/SS"/>
</dbReference>
<protein>
    <recommendedName>
        <fullName evidence="4">starch synthase</fullName>
        <ecNumber evidence="4">2.4.1.21</ecNumber>
    </recommendedName>
</protein>
<keyword evidence="5" id="KW-0328">Glycosyltransferase</keyword>
<dbReference type="HAMAP" id="MF_00484">
    <property type="entry name" value="Glycogen_synth"/>
    <property type="match status" value="1"/>
</dbReference>
<dbReference type="Proteomes" id="UP000232323">
    <property type="component" value="Unassembled WGS sequence"/>
</dbReference>
<dbReference type="STRING" id="1157962.A0A250XL22"/>
<keyword evidence="7" id="KW-0750">Starch biosynthesis</keyword>
<dbReference type="Gene3D" id="2.60.40.10">
    <property type="entry name" value="Immunoglobulins"/>
    <property type="match status" value="2"/>
</dbReference>
<keyword evidence="12" id="KW-1185">Reference proteome</keyword>
<dbReference type="EMBL" id="BEGY01000107">
    <property type="protein sequence ID" value="GAX83778.1"/>
    <property type="molecule type" value="Genomic_DNA"/>
</dbReference>
<evidence type="ECO:0000256" key="5">
    <source>
        <dbReference type="ARBA" id="ARBA00022676"/>
    </source>
</evidence>
<dbReference type="Pfam" id="PF08323">
    <property type="entry name" value="Glyco_transf_5"/>
    <property type="match status" value="1"/>
</dbReference>
<dbReference type="GO" id="GO:2001070">
    <property type="term" value="F:starch binding"/>
    <property type="evidence" value="ECO:0007669"/>
    <property type="project" value="InterPro"/>
</dbReference>
<dbReference type="InterPro" id="IPR013783">
    <property type="entry name" value="Ig-like_fold"/>
</dbReference>
<evidence type="ECO:0000256" key="9">
    <source>
        <dbReference type="SAM" id="MobiDB-lite"/>
    </source>
</evidence>
<evidence type="ECO:0000256" key="7">
    <source>
        <dbReference type="ARBA" id="ARBA00022922"/>
    </source>
</evidence>
<feature type="compositionally biased region" description="Polar residues" evidence="9">
    <location>
        <begin position="198"/>
        <end position="209"/>
    </location>
</feature>
<dbReference type="SUPFAM" id="SSF53756">
    <property type="entry name" value="UDP-Glycosyltransferase/glycogen phosphorylase"/>
    <property type="match status" value="1"/>
</dbReference>
<dbReference type="InterPro" id="IPR013534">
    <property type="entry name" value="Starch_synth_cat_dom"/>
</dbReference>
<proteinExistence type="inferred from homology"/>
<gene>
    <name evidence="11" type="ORF">CEUSTIGMA_g11203.t1</name>
</gene>
<feature type="coiled-coil region" evidence="8">
    <location>
        <begin position="45"/>
        <end position="79"/>
    </location>
</feature>
<feature type="coiled-coil region" evidence="8">
    <location>
        <begin position="625"/>
        <end position="659"/>
    </location>
</feature>
<dbReference type="GO" id="GO:0019252">
    <property type="term" value="P:starch biosynthetic process"/>
    <property type="evidence" value="ECO:0007669"/>
    <property type="project" value="UniProtKB-UniPathway"/>
</dbReference>
<dbReference type="Gene3D" id="3.40.50.2000">
    <property type="entry name" value="Glycogen Phosphorylase B"/>
    <property type="match status" value="2"/>
</dbReference>
<feature type="region of interest" description="Disordered" evidence="9">
    <location>
        <begin position="115"/>
        <end position="213"/>
    </location>
</feature>